<dbReference type="GO" id="GO:0022857">
    <property type="term" value="F:transmembrane transporter activity"/>
    <property type="evidence" value="ECO:0007669"/>
    <property type="project" value="InterPro"/>
</dbReference>
<dbReference type="AlphaFoldDB" id="A0A498HG21"/>
<feature type="transmembrane region" description="Helical" evidence="7">
    <location>
        <begin position="480"/>
        <end position="499"/>
    </location>
</feature>
<dbReference type="InterPro" id="IPR018456">
    <property type="entry name" value="PTR2_symporter_CS"/>
</dbReference>
<dbReference type="SUPFAM" id="SSF103473">
    <property type="entry name" value="MFS general substrate transporter"/>
    <property type="match status" value="2"/>
</dbReference>
<name>A0A498HG21_MALDO</name>
<gene>
    <name evidence="8" type="ORF">DVH24_007662</name>
</gene>
<dbReference type="EMBL" id="RDQH01000342">
    <property type="protein sequence ID" value="RXH70406.1"/>
    <property type="molecule type" value="Genomic_DNA"/>
</dbReference>
<comment type="caution">
    <text evidence="8">The sequence shown here is derived from an EMBL/GenBank/DDBJ whole genome shotgun (WGS) entry which is preliminary data.</text>
</comment>
<organism evidence="8 9">
    <name type="scientific">Malus domestica</name>
    <name type="common">Apple</name>
    <name type="synonym">Pyrus malus</name>
    <dbReference type="NCBI Taxonomy" id="3750"/>
    <lineage>
        <taxon>Eukaryota</taxon>
        <taxon>Viridiplantae</taxon>
        <taxon>Streptophyta</taxon>
        <taxon>Embryophyta</taxon>
        <taxon>Tracheophyta</taxon>
        <taxon>Spermatophyta</taxon>
        <taxon>Magnoliopsida</taxon>
        <taxon>eudicotyledons</taxon>
        <taxon>Gunneridae</taxon>
        <taxon>Pentapetalae</taxon>
        <taxon>rosids</taxon>
        <taxon>fabids</taxon>
        <taxon>Rosales</taxon>
        <taxon>Rosaceae</taxon>
        <taxon>Amygdaloideae</taxon>
        <taxon>Maleae</taxon>
        <taxon>Malus</taxon>
    </lineage>
</organism>
<dbReference type="GO" id="GO:0006857">
    <property type="term" value="P:oligopeptide transport"/>
    <property type="evidence" value="ECO:0007669"/>
    <property type="project" value="InterPro"/>
</dbReference>
<feature type="transmembrane region" description="Helical" evidence="7">
    <location>
        <begin position="756"/>
        <end position="778"/>
    </location>
</feature>
<feature type="transmembrane region" description="Helical" evidence="7">
    <location>
        <begin position="556"/>
        <end position="573"/>
    </location>
</feature>
<feature type="transmembrane region" description="Helical" evidence="7">
    <location>
        <begin position="1023"/>
        <end position="1046"/>
    </location>
</feature>
<keyword evidence="5 7" id="KW-0472">Membrane</keyword>
<feature type="transmembrane region" description="Helical" evidence="7">
    <location>
        <begin position="983"/>
        <end position="1003"/>
    </location>
</feature>
<evidence type="ECO:0000256" key="7">
    <source>
        <dbReference type="SAM" id="Phobius"/>
    </source>
</evidence>
<evidence type="ECO:0000256" key="3">
    <source>
        <dbReference type="ARBA" id="ARBA00022692"/>
    </source>
</evidence>
<dbReference type="InterPro" id="IPR036259">
    <property type="entry name" value="MFS_trans_sf"/>
</dbReference>
<keyword evidence="4 7" id="KW-1133">Transmembrane helix</keyword>
<dbReference type="PROSITE" id="PS01022">
    <property type="entry name" value="PTR2_1"/>
    <property type="match status" value="2"/>
</dbReference>
<feature type="transmembrane region" description="Helical" evidence="7">
    <location>
        <begin position="388"/>
        <end position="408"/>
    </location>
</feature>
<evidence type="ECO:0008006" key="10">
    <source>
        <dbReference type="Google" id="ProtNLM"/>
    </source>
</evidence>
<accession>A0A498HG21</accession>
<dbReference type="PROSITE" id="PS01023">
    <property type="entry name" value="PTR2_2"/>
    <property type="match status" value="1"/>
</dbReference>
<evidence type="ECO:0000256" key="2">
    <source>
        <dbReference type="ARBA" id="ARBA00005982"/>
    </source>
</evidence>
<feature type="transmembrane region" description="Helical" evidence="7">
    <location>
        <begin position="669"/>
        <end position="691"/>
    </location>
</feature>
<feature type="transmembrane region" description="Helical" evidence="7">
    <location>
        <begin position="204"/>
        <end position="223"/>
    </location>
</feature>
<feature type="transmembrane region" description="Helical" evidence="7">
    <location>
        <begin position="1110"/>
        <end position="1129"/>
    </location>
</feature>
<feature type="transmembrane region" description="Helical" evidence="7">
    <location>
        <begin position="908"/>
        <end position="928"/>
    </location>
</feature>
<feature type="transmembrane region" description="Helical" evidence="7">
    <location>
        <begin position="711"/>
        <end position="735"/>
    </location>
</feature>
<feature type="transmembrane region" description="Helical" evidence="7">
    <location>
        <begin position="520"/>
        <end position="536"/>
    </location>
</feature>
<evidence type="ECO:0000256" key="4">
    <source>
        <dbReference type="ARBA" id="ARBA00022989"/>
    </source>
</evidence>
<comment type="subcellular location">
    <subcellularLocation>
        <location evidence="1 6">Membrane</location>
        <topology evidence="1 6">Multi-pass membrane protein</topology>
    </subcellularLocation>
</comment>
<dbReference type="GO" id="GO:0016020">
    <property type="term" value="C:membrane"/>
    <property type="evidence" value="ECO:0007669"/>
    <property type="project" value="UniProtKB-SubCell"/>
</dbReference>
<dbReference type="Pfam" id="PF00854">
    <property type="entry name" value="PTR2"/>
    <property type="match status" value="2"/>
</dbReference>
<feature type="transmembrane region" description="Helical" evidence="7">
    <location>
        <begin position="117"/>
        <end position="140"/>
    </location>
</feature>
<keyword evidence="3 6" id="KW-0812">Transmembrane</keyword>
<keyword evidence="6" id="KW-0813">Transport</keyword>
<feature type="transmembrane region" description="Helical" evidence="7">
    <location>
        <begin position="160"/>
        <end position="183"/>
    </location>
</feature>
<dbReference type="InterPro" id="IPR000109">
    <property type="entry name" value="POT_fam"/>
</dbReference>
<dbReference type="Proteomes" id="UP000290289">
    <property type="component" value="Chromosome 16"/>
</dbReference>
<protein>
    <recommendedName>
        <fullName evidence="10">Nitrate transporter 1/peptide transporter family protein</fullName>
    </recommendedName>
</protein>
<feature type="transmembrane region" description="Helical" evidence="7">
    <location>
        <begin position="229"/>
        <end position="248"/>
    </location>
</feature>
<feature type="transmembrane region" description="Helical" evidence="7">
    <location>
        <begin position="940"/>
        <end position="962"/>
    </location>
</feature>
<feature type="transmembrane region" description="Helical" evidence="7">
    <location>
        <begin position="429"/>
        <end position="449"/>
    </location>
</feature>
<dbReference type="STRING" id="3750.A0A498HG21"/>
<keyword evidence="9" id="KW-1185">Reference proteome</keyword>
<evidence type="ECO:0000313" key="8">
    <source>
        <dbReference type="EMBL" id="RXH70406.1"/>
    </source>
</evidence>
<evidence type="ECO:0000256" key="5">
    <source>
        <dbReference type="ARBA" id="ARBA00023136"/>
    </source>
</evidence>
<comment type="similarity">
    <text evidence="2 6">Belongs to the major facilitator superfamily. Proton-dependent oligopeptide transporter (POT/PTR) (TC 2.A.17) family.</text>
</comment>
<dbReference type="PANTHER" id="PTHR11654">
    <property type="entry name" value="OLIGOPEPTIDE TRANSPORTER-RELATED"/>
    <property type="match status" value="1"/>
</dbReference>
<dbReference type="Gene3D" id="1.20.1250.20">
    <property type="entry name" value="MFS general substrate transporter like domains"/>
    <property type="match status" value="2"/>
</dbReference>
<evidence type="ECO:0000256" key="1">
    <source>
        <dbReference type="ARBA" id="ARBA00004141"/>
    </source>
</evidence>
<proteinExistence type="inferred from homology"/>
<evidence type="ECO:0000313" key="9">
    <source>
        <dbReference type="Proteomes" id="UP000290289"/>
    </source>
</evidence>
<feature type="transmembrane region" description="Helical" evidence="7">
    <location>
        <begin position="347"/>
        <end position="368"/>
    </location>
</feature>
<sequence length="1142" mass="125937">MGSLQEEERSLLEDGLIQKEGDGLYTGDGSVDIKGNPVLKRNTGNWRACPFILGTECCERLAYYGIATNLVTYLTHKLHEGNVSAARNVTTWSGTCYLTPLIGAVVADAYWGRYWTIAVFSTIYFIGMGTLTLSASIPALKPPECVDSVCPSASPAQYGVFFFGLYLIALGTGGIKPCVSSFGADQFDDTDKIERVKKGSFFNWFYFSINIGALISSSLIVWVQDNAGWGLGFGIPTLFMGIAIFSFFSGTPLYRFQKPGGSPVTRMCQVLVASFRKWNLDVPKDSSLLYETQDKVSAIRGSRKLEHSDELTCLDKAAVISETETKTGDFSNPWRVCTVTQVEELKILIRMFPIWATGIVFSAVYAQMSTMFVEQGTMMDTSIGAFTIPPASLSTFDVISVIFWVPVYDRFIVPIARRFTGKERGFSELQRMGIGLFLSVLCMSAAAVVEINRLNLAKELDLVDKEVAVPMSILWQIPQYFLLGAAEIFTFIGQLEFFYDQSPDAMRSLCSALSLLTNSLGNYLSSLILTLVTYLTTKDGNSGWITDNLNGGHLDYFFWLLAGLSLLNMLVYVNEGGGLYTGDGSVDSKGNPALKNNTGQWKACSFILGTFFCERLAFYGISTNLVNYFIDKLHEETVVASTSITNWKGTCYITPLIGAILADTYWGRYWTIAGFTTVYLIGMCTLTLSASVPALKPAECVGSVCPAATTAQYAVLIAGLYLIALGTGGIKPCIWPFGADQFDDTDPKERVKKGSYFNWFYFSQNIGAVIASSLLVWIQENVGWGIGFGIPTALMGVCIASLLIGTPLYRFQKPGGSPLTRIFQVLVAAFRKRNVKVLGDSVLYETQDKSSAIEGSRKLDHSNELRCLDKAALITNTEIAYGNFSDPWRLCTVTQVEELKILVRMFPIWATGIVFSAVFAQMSTLFVVQGKLMDRTVGSVTIPAASLSFFDFVSVIIWVPIYDRVITPIAKRYTHKERGFSQLQRMGIGLFVSILCMAAAALLEIKRLQLARELGLIHQKVAVPLSILWQIPQYFLLGAAEVFTFIGQHEFYYEQAPDAMRSLCSALSLLTNSLGNYLSSLILTIVTSITTEGGKAGWIPDNLNEGHLDYFYWLLAGLSFLNLVVYMVFSRKYIEKKASAAA</sequence>
<feature type="transmembrane region" description="Helical" evidence="7">
    <location>
        <begin position="784"/>
        <end position="804"/>
    </location>
</feature>
<evidence type="ECO:0000256" key="6">
    <source>
        <dbReference type="RuleBase" id="RU003755"/>
    </source>
</evidence>
<reference evidence="8 9" key="1">
    <citation type="submission" date="2018-10" db="EMBL/GenBank/DDBJ databases">
        <title>A high-quality apple genome assembly.</title>
        <authorList>
            <person name="Hu J."/>
        </authorList>
    </citation>
    <scope>NUCLEOTIDE SEQUENCE [LARGE SCALE GENOMIC DNA]</scope>
    <source>
        <strain evidence="9">cv. HFTH1</strain>
        <tissue evidence="8">Young leaf</tissue>
    </source>
</reference>
<feature type="transmembrane region" description="Helical" evidence="7">
    <location>
        <begin position="1067"/>
        <end position="1090"/>
    </location>
</feature>